<dbReference type="HOGENOM" id="CLU_2106474_0_0_10"/>
<dbReference type="EMBL" id="ADMC01000027">
    <property type="protein sequence ID" value="EHP45935.1"/>
    <property type="molecule type" value="Genomic_DNA"/>
</dbReference>
<protein>
    <submittedName>
        <fullName evidence="1">Uncharacterized protein</fullName>
    </submittedName>
</protein>
<accession>H1DJT5</accession>
<comment type="caution">
    <text evidence="1">The sequence shown here is derived from an EMBL/GenBank/DDBJ whole genome shotgun (WGS) entry which is preliminary data.</text>
</comment>
<gene>
    <name evidence="1" type="ORF">HMPREF9449_02521</name>
</gene>
<reference evidence="1 2" key="1">
    <citation type="submission" date="2012-01" db="EMBL/GenBank/DDBJ databases">
        <title>The Genome Sequence of Odoribacter laneus YIT 12061.</title>
        <authorList>
            <consortium name="The Broad Institute Genome Sequencing Platform"/>
            <person name="Earl A."/>
            <person name="Ward D."/>
            <person name="Feldgarden M."/>
            <person name="Gevers D."/>
            <person name="Morotomi M."/>
            <person name="Young S.K."/>
            <person name="Zeng Q."/>
            <person name="Gargeya S."/>
            <person name="Fitzgerald M."/>
            <person name="Haas B."/>
            <person name="Abouelleil A."/>
            <person name="Alvarado L."/>
            <person name="Arachchi H.M."/>
            <person name="Berlin A."/>
            <person name="Chapman S.B."/>
            <person name="Gearin G."/>
            <person name="Goldberg J."/>
            <person name="Griggs A."/>
            <person name="Gujja S."/>
            <person name="Hansen M."/>
            <person name="Heiman D."/>
            <person name="Howarth C."/>
            <person name="Larimer J."/>
            <person name="Lui A."/>
            <person name="MacDonald P.J.P."/>
            <person name="McCowen C."/>
            <person name="Montmayeur A."/>
            <person name="Murphy C."/>
            <person name="Neiman D."/>
            <person name="Pearson M."/>
            <person name="Priest M."/>
            <person name="Roberts A."/>
            <person name="Saif S."/>
            <person name="Shea T."/>
            <person name="Sisk P."/>
            <person name="Stolte C."/>
            <person name="Sykes S."/>
            <person name="Wortman J."/>
            <person name="Nusbaum C."/>
            <person name="Birren B."/>
        </authorList>
    </citation>
    <scope>NUCLEOTIDE SEQUENCE [LARGE SCALE GENOMIC DNA]</scope>
    <source>
        <strain evidence="1 2">YIT 12061</strain>
    </source>
</reference>
<evidence type="ECO:0000313" key="1">
    <source>
        <dbReference type="EMBL" id="EHP45935.1"/>
    </source>
</evidence>
<keyword evidence="2" id="KW-1185">Reference proteome</keyword>
<dbReference type="Proteomes" id="UP000004892">
    <property type="component" value="Unassembled WGS sequence"/>
</dbReference>
<evidence type="ECO:0000313" key="2">
    <source>
        <dbReference type="Proteomes" id="UP000004892"/>
    </source>
</evidence>
<sequence length="115" mass="13360">MSLVYTMTKVDMLLKIGAAERGCLLEGVLSNVLTFLPIFRFPETYQISNEEANKMRLDFSIFTGIGLCLRMKIVFEQGFGSLIMKEKPPQRMYFREKRISVYKRIKKYSIKGAFV</sequence>
<dbReference type="AlphaFoldDB" id="H1DJT5"/>
<proteinExistence type="predicted"/>
<name>H1DJT5_9BACT</name>
<organism evidence="1 2">
    <name type="scientific">Odoribacter laneus YIT 12061</name>
    <dbReference type="NCBI Taxonomy" id="742817"/>
    <lineage>
        <taxon>Bacteria</taxon>
        <taxon>Pseudomonadati</taxon>
        <taxon>Bacteroidota</taxon>
        <taxon>Bacteroidia</taxon>
        <taxon>Bacteroidales</taxon>
        <taxon>Odoribacteraceae</taxon>
        <taxon>Odoribacter</taxon>
    </lineage>
</organism>